<gene>
    <name evidence="1" type="ORF">S01H1_42252</name>
</gene>
<accession>X0UHZ8</accession>
<proteinExistence type="predicted"/>
<dbReference type="EMBL" id="BARS01026850">
    <property type="protein sequence ID" value="GAG05235.1"/>
    <property type="molecule type" value="Genomic_DNA"/>
</dbReference>
<sequence>MIHAEMFLCAHLGDENRRSGSDEGCNIVLASQNVNSKDFRDFSDPSCFILNHDNLNVPVREHPSFVDPLERSYNDVKLKLSQYNGPGFPLEDHIFSSDLSSDQKRSLLKSIISKEAKISDLRVEDREGSIRKLIKLLKSDISDETWKGVLSPYQEEQRHYSEVCGRYGKRE</sequence>
<comment type="caution">
    <text evidence="1">The sequence shown here is derived from an EMBL/GenBank/DDBJ whole genome shotgun (WGS) entry which is preliminary data.</text>
</comment>
<feature type="non-terminal residue" evidence="1">
    <location>
        <position position="171"/>
    </location>
</feature>
<evidence type="ECO:0000313" key="1">
    <source>
        <dbReference type="EMBL" id="GAG05235.1"/>
    </source>
</evidence>
<protein>
    <submittedName>
        <fullName evidence="1">Uncharacterized protein</fullName>
    </submittedName>
</protein>
<organism evidence="1">
    <name type="scientific">marine sediment metagenome</name>
    <dbReference type="NCBI Taxonomy" id="412755"/>
    <lineage>
        <taxon>unclassified sequences</taxon>
        <taxon>metagenomes</taxon>
        <taxon>ecological metagenomes</taxon>
    </lineage>
</organism>
<reference evidence="1" key="1">
    <citation type="journal article" date="2014" name="Front. Microbiol.">
        <title>High frequency of phylogenetically diverse reductive dehalogenase-homologous genes in deep subseafloor sedimentary metagenomes.</title>
        <authorList>
            <person name="Kawai M."/>
            <person name="Futagami T."/>
            <person name="Toyoda A."/>
            <person name="Takaki Y."/>
            <person name="Nishi S."/>
            <person name="Hori S."/>
            <person name="Arai W."/>
            <person name="Tsubouchi T."/>
            <person name="Morono Y."/>
            <person name="Uchiyama I."/>
            <person name="Ito T."/>
            <person name="Fujiyama A."/>
            <person name="Inagaki F."/>
            <person name="Takami H."/>
        </authorList>
    </citation>
    <scope>NUCLEOTIDE SEQUENCE</scope>
    <source>
        <strain evidence="1">Expedition CK06-06</strain>
    </source>
</reference>
<dbReference type="AlphaFoldDB" id="X0UHZ8"/>
<name>X0UHZ8_9ZZZZ</name>